<keyword evidence="11" id="KW-1185">Reference proteome</keyword>
<proteinExistence type="inferred from homology"/>
<evidence type="ECO:0000256" key="7">
    <source>
        <dbReference type="ARBA" id="ARBA00049183"/>
    </source>
</evidence>
<comment type="caution">
    <text evidence="10">The sequence shown here is derived from an EMBL/GenBank/DDBJ whole genome shotgun (WGS) entry which is preliminary data.</text>
</comment>
<dbReference type="AlphaFoldDB" id="A0A917T2D6"/>
<keyword evidence="8" id="KW-0448">Lipopolysaccharide biosynthesis</keyword>
<name>A0A917T2D6_9RHOB</name>
<dbReference type="EC" id="2.4.99.12" evidence="3 8"/>
<evidence type="ECO:0000259" key="9">
    <source>
        <dbReference type="Pfam" id="PF04413"/>
    </source>
</evidence>
<keyword evidence="8" id="KW-1003">Cell membrane</keyword>
<dbReference type="InterPro" id="IPR039901">
    <property type="entry name" value="Kdotransferase"/>
</dbReference>
<dbReference type="Proteomes" id="UP000649829">
    <property type="component" value="Unassembled WGS sequence"/>
</dbReference>
<dbReference type="InterPro" id="IPR038107">
    <property type="entry name" value="Glycos_transf_N_sf"/>
</dbReference>
<accession>A0A917T2D6</accession>
<comment type="subcellular location">
    <subcellularLocation>
        <location evidence="8">Cell membrane</location>
    </subcellularLocation>
</comment>
<evidence type="ECO:0000256" key="1">
    <source>
        <dbReference type="ARBA" id="ARBA00003394"/>
    </source>
</evidence>
<comment type="catalytic activity">
    <reaction evidence="7 8">
        <text>lipid IVA (E. coli) + CMP-3-deoxy-beta-D-manno-octulosonate = alpha-Kdo-(2-&gt;6)-lipid IVA (E. coli) + CMP + H(+)</text>
        <dbReference type="Rhea" id="RHEA:28066"/>
        <dbReference type="ChEBI" id="CHEBI:15378"/>
        <dbReference type="ChEBI" id="CHEBI:58603"/>
        <dbReference type="ChEBI" id="CHEBI:60364"/>
        <dbReference type="ChEBI" id="CHEBI:60377"/>
        <dbReference type="ChEBI" id="CHEBI:85987"/>
        <dbReference type="EC" id="2.4.99.12"/>
    </reaction>
</comment>
<dbReference type="Gene3D" id="3.40.50.2000">
    <property type="entry name" value="Glycogen Phosphorylase B"/>
    <property type="match status" value="1"/>
</dbReference>
<dbReference type="PANTHER" id="PTHR42755">
    <property type="entry name" value="3-DEOXY-MANNO-OCTULOSONATE CYTIDYLYLTRANSFERASE"/>
    <property type="match status" value="1"/>
</dbReference>
<feature type="domain" description="3-deoxy-D-manno-octulosonic-acid transferase N-terminal" evidence="9">
    <location>
        <begin position="30"/>
        <end position="188"/>
    </location>
</feature>
<dbReference type="GO" id="GO:0005886">
    <property type="term" value="C:plasma membrane"/>
    <property type="evidence" value="ECO:0007669"/>
    <property type="project" value="UniProtKB-SubCell"/>
</dbReference>
<dbReference type="Gene3D" id="3.40.50.11720">
    <property type="entry name" value="3-Deoxy-D-manno-octulosonic-acid transferase, N-terminal domain"/>
    <property type="match status" value="1"/>
</dbReference>
<dbReference type="GO" id="GO:0009244">
    <property type="term" value="P:lipopolysaccharide core region biosynthetic process"/>
    <property type="evidence" value="ECO:0007669"/>
    <property type="project" value="UniProtKB-UniRule"/>
</dbReference>
<dbReference type="SUPFAM" id="SSF53756">
    <property type="entry name" value="UDP-Glycosyltransferase/glycogen phosphorylase"/>
    <property type="match status" value="1"/>
</dbReference>
<evidence type="ECO:0000313" key="10">
    <source>
        <dbReference type="EMBL" id="GGM06371.1"/>
    </source>
</evidence>
<evidence type="ECO:0000256" key="3">
    <source>
        <dbReference type="ARBA" id="ARBA00012621"/>
    </source>
</evidence>
<dbReference type="RefSeq" id="WP_028287179.1">
    <property type="nucleotide sequence ID" value="NZ_BMLF01000002.1"/>
</dbReference>
<protein>
    <recommendedName>
        <fullName evidence="4 8">3-deoxy-D-manno-octulosonic acid transferase</fullName>
        <shortName evidence="8">Kdo transferase</shortName>
        <ecNumber evidence="3 8">2.4.99.12</ecNumber>
    </recommendedName>
    <alternativeName>
        <fullName evidence="6 8">Lipid IV(A) 3-deoxy-D-manno-octulosonic acid transferase</fullName>
    </alternativeName>
</protein>
<comment type="function">
    <text evidence="1 8">Involved in lipopolysaccharide (LPS) biosynthesis. Catalyzes the transfer of 3-deoxy-D-manno-octulosonate (Kdo) residue(s) from CMP-Kdo to lipid IV(A), the tetraacyldisaccharide-1,4'-bisphosphate precursor of lipid A.</text>
</comment>
<evidence type="ECO:0000256" key="6">
    <source>
        <dbReference type="ARBA" id="ARBA00031445"/>
    </source>
</evidence>
<dbReference type="GO" id="GO:0043842">
    <property type="term" value="F:Kdo transferase activity"/>
    <property type="evidence" value="ECO:0007669"/>
    <property type="project" value="UniProtKB-EC"/>
</dbReference>
<evidence type="ECO:0000256" key="5">
    <source>
        <dbReference type="ARBA" id="ARBA00022679"/>
    </source>
</evidence>
<dbReference type="EMBL" id="BMLF01000002">
    <property type="protein sequence ID" value="GGM06371.1"/>
    <property type="molecule type" value="Genomic_DNA"/>
</dbReference>
<keyword evidence="5 8" id="KW-0808">Transferase</keyword>
<gene>
    <name evidence="10" type="ORF">GCM10011534_30250</name>
</gene>
<evidence type="ECO:0000256" key="4">
    <source>
        <dbReference type="ARBA" id="ARBA00019077"/>
    </source>
</evidence>
<organism evidence="10 11">
    <name type="scientific">Pseudooceanicola nanhaiensis</name>
    <dbReference type="NCBI Taxonomy" id="375761"/>
    <lineage>
        <taxon>Bacteria</taxon>
        <taxon>Pseudomonadati</taxon>
        <taxon>Pseudomonadota</taxon>
        <taxon>Alphaproteobacteria</taxon>
        <taxon>Rhodobacterales</taxon>
        <taxon>Paracoccaceae</taxon>
        <taxon>Pseudooceanicola</taxon>
    </lineage>
</organism>
<comment type="similarity">
    <text evidence="8">Belongs to the glycosyltransferase group 1 family.</text>
</comment>
<keyword evidence="8" id="KW-0472">Membrane</keyword>
<dbReference type="InterPro" id="IPR007507">
    <property type="entry name" value="Glycos_transf_N"/>
</dbReference>
<comment type="pathway">
    <text evidence="2 8">Bacterial outer membrane biogenesis; LPS core biosynthesis.</text>
</comment>
<dbReference type="Pfam" id="PF04413">
    <property type="entry name" value="Glycos_transf_N"/>
    <property type="match status" value="1"/>
</dbReference>
<evidence type="ECO:0000256" key="2">
    <source>
        <dbReference type="ARBA" id="ARBA00004713"/>
    </source>
</evidence>
<reference evidence="10" key="1">
    <citation type="journal article" date="2014" name="Int. J. Syst. Evol. Microbiol.">
        <title>Complete genome sequence of Corynebacterium casei LMG S-19264T (=DSM 44701T), isolated from a smear-ripened cheese.</title>
        <authorList>
            <consortium name="US DOE Joint Genome Institute (JGI-PGF)"/>
            <person name="Walter F."/>
            <person name="Albersmeier A."/>
            <person name="Kalinowski J."/>
            <person name="Ruckert C."/>
        </authorList>
    </citation>
    <scope>NUCLEOTIDE SEQUENCE</scope>
    <source>
        <strain evidence="10">CGMCC 1.6293</strain>
    </source>
</reference>
<reference evidence="10" key="2">
    <citation type="submission" date="2020-09" db="EMBL/GenBank/DDBJ databases">
        <authorList>
            <person name="Sun Q."/>
            <person name="Zhou Y."/>
        </authorList>
    </citation>
    <scope>NUCLEOTIDE SEQUENCE</scope>
    <source>
        <strain evidence="10">CGMCC 1.6293</strain>
    </source>
</reference>
<sequence length="405" mass="43671">MARSVSLSAYLALARRPAPSDWAPPREPRPAGSIVWVHAASQGAMAGLLQLAIRLERDHPGAHVLLTRGGDAERPARVPDNVVQADLPPENIPAAEAFLDHWRPNLALWSNGHLRPALLTCAGKRDFHLILVDAEETALEEARWRWLPDMSRGVIDQFHLAFARTANAARRLTRLGMAPERIDITGPLQQAGQALNCNEEERAEVAATIAGRPVWLAAMVKPGELDLVLRAHRLASRSTHRLFLVLVPDDEAQGPDYARAAREAGFRVAIWSEGEVPGEATQILLADTRGDMGLWYRLSPIAFMASSLFPEHGGSDPYEPAALGSAVLSGPETGRYAAAYTRLAEGGAARIVRDAETLAAAVSRLTAPDQAAAMAHAAWMLATEGAEATDRLLTLMGRALDGEVI</sequence>
<evidence type="ECO:0000313" key="11">
    <source>
        <dbReference type="Proteomes" id="UP000649829"/>
    </source>
</evidence>
<evidence type="ECO:0000256" key="8">
    <source>
        <dbReference type="RuleBase" id="RU365103"/>
    </source>
</evidence>
<dbReference type="PANTHER" id="PTHR42755:SF1">
    <property type="entry name" value="3-DEOXY-D-MANNO-OCTULOSONIC ACID TRANSFERASE, MITOCHONDRIAL-RELATED"/>
    <property type="match status" value="1"/>
</dbReference>
<dbReference type="GO" id="GO:0009245">
    <property type="term" value="P:lipid A biosynthetic process"/>
    <property type="evidence" value="ECO:0007669"/>
    <property type="project" value="TreeGrafter"/>
</dbReference>